<feature type="compositionally biased region" description="Polar residues" evidence="5">
    <location>
        <begin position="246"/>
        <end position="258"/>
    </location>
</feature>
<keyword evidence="2 6" id="KW-0812">Transmembrane</keyword>
<evidence type="ECO:0000256" key="1">
    <source>
        <dbReference type="ARBA" id="ARBA00004141"/>
    </source>
</evidence>
<evidence type="ECO:0000256" key="3">
    <source>
        <dbReference type="ARBA" id="ARBA00022989"/>
    </source>
</evidence>
<keyword evidence="8" id="KW-1185">Reference proteome</keyword>
<evidence type="ECO:0000256" key="4">
    <source>
        <dbReference type="ARBA" id="ARBA00023136"/>
    </source>
</evidence>
<reference evidence="7" key="1">
    <citation type="submission" date="2016-04" db="EMBL/GenBank/DDBJ databases">
        <authorList>
            <person name="Nguyen H.D."/>
            <person name="Samba Siva P."/>
            <person name="Cullis J."/>
            <person name="Levesque C.A."/>
            <person name="Hambleton S."/>
        </authorList>
    </citation>
    <scope>NUCLEOTIDE SEQUENCE</scope>
    <source>
        <strain evidence="7">DAOMC 236422</strain>
    </source>
</reference>
<evidence type="ECO:0000256" key="6">
    <source>
        <dbReference type="SAM" id="Phobius"/>
    </source>
</evidence>
<feature type="compositionally biased region" description="Pro residues" evidence="5">
    <location>
        <begin position="31"/>
        <end position="45"/>
    </location>
</feature>
<comment type="subcellular location">
    <subcellularLocation>
        <location evidence="1">Membrane</location>
        <topology evidence="1">Multi-pass membrane protein</topology>
    </subcellularLocation>
</comment>
<feature type="compositionally biased region" description="Low complexity" evidence="5">
    <location>
        <begin position="1"/>
        <end position="30"/>
    </location>
</feature>
<evidence type="ECO:0000313" key="7">
    <source>
        <dbReference type="EMBL" id="KAE8270499.1"/>
    </source>
</evidence>
<dbReference type="AlphaFoldDB" id="A0A8X7NC23"/>
<evidence type="ECO:0000313" key="8">
    <source>
        <dbReference type="Proteomes" id="UP000078113"/>
    </source>
</evidence>
<keyword evidence="4 6" id="KW-0472">Membrane</keyword>
<dbReference type="Proteomes" id="UP000078113">
    <property type="component" value="Unassembled WGS sequence"/>
</dbReference>
<evidence type="ECO:0000256" key="2">
    <source>
        <dbReference type="ARBA" id="ARBA00022692"/>
    </source>
</evidence>
<reference evidence="7" key="2">
    <citation type="journal article" date="2019" name="IMA Fungus">
        <title>Genome sequencing and comparison of five Tilletia species to identify candidate genes for the detection of regulated species infecting wheat.</title>
        <authorList>
            <person name="Nguyen H.D.T."/>
            <person name="Sultana T."/>
            <person name="Kesanakurti P."/>
            <person name="Hambleton S."/>
        </authorList>
    </citation>
    <scope>NUCLEOTIDE SEQUENCE</scope>
    <source>
        <strain evidence="7">DAOMC 236422</strain>
    </source>
</reference>
<dbReference type="PANTHER" id="PTHR12665">
    <property type="entry name" value="ORMDL PROTEINS"/>
    <property type="match status" value="1"/>
</dbReference>
<protein>
    <submittedName>
        <fullName evidence="7">Uncharacterized protein</fullName>
    </submittedName>
</protein>
<dbReference type="InterPro" id="IPR007203">
    <property type="entry name" value="ORMDL"/>
</dbReference>
<name>A0A8X7NC23_9BASI</name>
<feature type="transmembrane region" description="Helical" evidence="6">
    <location>
        <begin position="204"/>
        <end position="221"/>
    </location>
</feature>
<accession>A0A8X7NC23</accession>
<organism evidence="7 8">
    <name type="scientific">Tilletia walkeri</name>
    <dbReference type="NCBI Taxonomy" id="117179"/>
    <lineage>
        <taxon>Eukaryota</taxon>
        <taxon>Fungi</taxon>
        <taxon>Dikarya</taxon>
        <taxon>Basidiomycota</taxon>
        <taxon>Ustilaginomycotina</taxon>
        <taxon>Exobasidiomycetes</taxon>
        <taxon>Tilletiales</taxon>
        <taxon>Tilletiaceae</taxon>
        <taxon>Tilletia</taxon>
    </lineage>
</organism>
<proteinExistence type="predicted"/>
<evidence type="ECO:0000256" key="5">
    <source>
        <dbReference type="SAM" id="MobiDB-lite"/>
    </source>
</evidence>
<dbReference type="GO" id="GO:0005789">
    <property type="term" value="C:endoplasmic reticulum membrane"/>
    <property type="evidence" value="ECO:0007669"/>
    <property type="project" value="InterPro"/>
</dbReference>
<sequence length="273" mass="29792">MSSSSASSSQQQTPTAPPSTSTSSSTQRRSPQPPSPTLAFPPSPTEPSVNSLLHSAAASLSVPTRPAQNRGRSSSLLKLERVTDTHDAMLDQNAGFNANADWVNHKGAWVVHIVLILTGKILVDVVPGITQDISWSIVNLGYIALTFLMFHHVTGTPFQANAGVYDELTLWEQIDEGAQHTPAKKWLTSVPIGLFLISTHYTKYNLWLFSLNFCALLFVLFPKLPILHRLRFKVMPSHFSGPPTPNISRAPTPISRTGTPVVGHSGRKSPRPY</sequence>
<feature type="region of interest" description="Disordered" evidence="5">
    <location>
        <begin position="1"/>
        <end position="50"/>
    </location>
</feature>
<keyword evidence="3 6" id="KW-1133">Transmembrane helix</keyword>
<feature type="region of interest" description="Disordered" evidence="5">
    <location>
        <begin position="245"/>
        <end position="273"/>
    </location>
</feature>
<gene>
    <name evidence="7" type="ORF">A4X09_0g1833</name>
</gene>
<comment type="caution">
    <text evidence="7">The sequence shown here is derived from an EMBL/GenBank/DDBJ whole genome shotgun (WGS) entry which is preliminary data.</text>
</comment>
<dbReference type="Pfam" id="PF04061">
    <property type="entry name" value="ORMDL"/>
    <property type="match status" value="1"/>
</dbReference>
<dbReference type="EMBL" id="LWDG02000048">
    <property type="protein sequence ID" value="KAE8270499.1"/>
    <property type="molecule type" value="Genomic_DNA"/>
</dbReference>